<dbReference type="OrthoDB" id="5402602at2759"/>
<keyword evidence="1" id="KW-0677">Repeat</keyword>
<dbReference type="PROSITE" id="PS50088">
    <property type="entry name" value="ANK_REPEAT"/>
    <property type="match status" value="1"/>
</dbReference>
<dbReference type="Proteomes" id="UP000085678">
    <property type="component" value="Unplaced"/>
</dbReference>
<reference evidence="5" key="1">
    <citation type="submission" date="2025-08" db="UniProtKB">
        <authorList>
            <consortium name="RefSeq"/>
        </authorList>
    </citation>
    <scope>IDENTIFICATION</scope>
    <source>
        <tissue evidence="5">Gonads</tissue>
    </source>
</reference>
<keyword evidence="4" id="KW-1185">Reference proteome</keyword>
<evidence type="ECO:0000256" key="1">
    <source>
        <dbReference type="ARBA" id="ARBA00022737"/>
    </source>
</evidence>
<dbReference type="SMART" id="SM00248">
    <property type="entry name" value="ANK"/>
    <property type="match status" value="2"/>
</dbReference>
<name>A0A1S3HLB7_LINAN</name>
<dbReference type="GeneID" id="106155475"/>
<protein>
    <submittedName>
        <fullName evidence="5">Ankyrin repeat and SOCS box protein 2-like</fullName>
    </submittedName>
</protein>
<dbReference type="InterPro" id="IPR051165">
    <property type="entry name" value="Multifunctional_ANK_Repeat"/>
</dbReference>
<accession>A0A1S3HLB7</accession>
<feature type="repeat" description="ANK" evidence="3">
    <location>
        <begin position="164"/>
        <end position="196"/>
    </location>
</feature>
<dbReference type="Gene3D" id="1.25.40.20">
    <property type="entry name" value="Ankyrin repeat-containing domain"/>
    <property type="match status" value="1"/>
</dbReference>
<keyword evidence="2 3" id="KW-0040">ANK repeat</keyword>
<organism evidence="4 5">
    <name type="scientific">Lingula anatina</name>
    <name type="common">Brachiopod</name>
    <name type="synonym">Lingula unguis</name>
    <dbReference type="NCBI Taxonomy" id="7574"/>
    <lineage>
        <taxon>Eukaryota</taxon>
        <taxon>Metazoa</taxon>
        <taxon>Spiralia</taxon>
        <taxon>Lophotrochozoa</taxon>
        <taxon>Brachiopoda</taxon>
        <taxon>Linguliformea</taxon>
        <taxon>Lingulata</taxon>
        <taxon>Lingulida</taxon>
        <taxon>Linguloidea</taxon>
        <taxon>Lingulidae</taxon>
        <taxon>Lingula</taxon>
    </lineage>
</organism>
<dbReference type="SUPFAM" id="SSF48403">
    <property type="entry name" value="Ankyrin repeat"/>
    <property type="match status" value="1"/>
</dbReference>
<dbReference type="RefSeq" id="XP_013385804.1">
    <property type="nucleotide sequence ID" value="XM_013530350.1"/>
</dbReference>
<sequence length="255" mass="28695">MMEENSAVGSATKVEKDLSSREVEMLFDKIADPKFPKYQMDIAARSVSYEKVLEYRNLQGFNVLQHAAYYNNHVAMYTLWRHFDWEQLSGQKVSGHNDFAGCTALEIAEKKKYEQSVKRIKDFNKDESNLKNIHKMVRAREIHKIEEICNQDKTAIGVPTDDDLQLTPLHIAAGIGFLEGVILLLNLGADINAVTAFGETALRRASRLGYEDVVKYLVTRNNCDLSKAAKDCYTSLELASLHNFGGVLLKATLAC</sequence>
<dbReference type="PROSITE" id="PS50297">
    <property type="entry name" value="ANK_REP_REGION"/>
    <property type="match status" value="1"/>
</dbReference>
<evidence type="ECO:0000256" key="2">
    <source>
        <dbReference type="ARBA" id="ARBA00023043"/>
    </source>
</evidence>
<evidence type="ECO:0000313" key="4">
    <source>
        <dbReference type="Proteomes" id="UP000085678"/>
    </source>
</evidence>
<dbReference type="PANTHER" id="PTHR24123">
    <property type="entry name" value="ANKYRIN REPEAT-CONTAINING"/>
    <property type="match status" value="1"/>
</dbReference>
<dbReference type="PANTHER" id="PTHR24123:SF141">
    <property type="entry name" value="ANKYRIN 2, ISOFORM U"/>
    <property type="match status" value="1"/>
</dbReference>
<dbReference type="InParanoid" id="A0A1S3HLB7"/>
<proteinExistence type="predicted"/>
<gene>
    <name evidence="5" type="primary">LOC106155475</name>
</gene>
<dbReference type="InterPro" id="IPR002110">
    <property type="entry name" value="Ankyrin_rpt"/>
</dbReference>
<evidence type="ECO:0000256" key="3">
    <source>
        <dbReference type="PROSITE-ProRule" id="PRU00023"/>
    </source>
</evidence>
<dbReference type="Pfam" id="PF12796">
    <property type="entry name" value="Ank_2"/>
    <property type="match status" value="1"/>
</dbReference>
<evidence type="ECO:0000313" key="5">
    <source>
        <dbReference type="RefSeq" id="XP_013385804.1"/>
    </source>
</evidence>
<dbReference type="InterPro" id="IPR036770">
    <property type="entry name" value="Ankyrin_rpt-contain_sf"/>
</dbReference>
<dbReference type="KEGG" id="lak:106155475"/>
<dbReference type="STRING" id="7574.A0A1S3HLB7"/>
<dbReference type="AlphaFoldDB" id="A0A1S3HLB7"/>